<evidence type="ECO:0000259" key="4">
    <source>
        <dbReference type="Pfam" id="PF18120"/>
    </source>
</evidence>
<dbReference type="GO" id="GO:0009341">
    <property type="term" value="C:beta-galactosidase complex"/>
    <property type="evidence" value="ECO:0007669"/>
    <property type="project" value="InterPro"/>
</dbReference>
<dbReference type="GO" id="GO:0005975">
    <property type="term" value="P:carbohydrate metabolic process"/>
    <property type="evidence" value="ECO:0007669"/>
    <property type="project" value="InterPro"/>
</dbReference>
<dbReference type="Pfam" id="PF18120">
    <property type="entry name" value="DUF5597"/>
    <property type="match status" value="1"/>
</dbReference>
<keyword evidence="1 5" id="KW-0378">Hydrolase</keyword>
<dbReference type="Gene3D" id="2.60.220.20">
    <property type="entry name" value="putative beta-Galactosidase from caulobacter crescentus"/>
    <property type="match status" value="1"/>
</dbReference>
<name>A0A2I2GSA4_9EURO</name>
<dbReference type="Proteomes" id="UP000234275">
    <property type="component" value="Unassembled WGS sequence"/>
</dbReference>
<dbReference type="OrthoDB" id="1657402at2759"/>
<dbReference type="InterPro" id="IPR013529">
    <property type="entry name" value="Glyco_hydro_42_N"/>
</dbReference>
<feature type="domain" description="DUF5597" evidence="4">
    <location>
        <begin position="393"/>
        <end position="527"/>
    </location>
</feature>
<gene>
    <name evidence="5" type="ORF">P170DRAFT_400145</name>
</gene>
<dbReference type="InterPro" id="IPR040719">
    <property type="entry name" value="DUF5597"/>
</dbReference>
<keyword evidence="6" id="KW-1185">Reference proteome</keyword>
<evidence type="ECO:0000256" key="2">
    <source>
        <dbReference type="ARBA" id="ARBA00023295"/>
    </source>
</evidence>
<dbReference type="EMBL" id="MSFO01000001">
    <property type="protein sequence ID" value="PLB55758.1"/>
    <property type="molecule type" value="Genomic_DNA"/>
</dbReference>
<evidence type="ECO:0000313" key="5">
    <source>
        <dbReference type="EMBL" id="PLB55758.1"/>
    </source>
</evidence>
<organism evidence="5 6">
    <name type="scientific">Aspergillus steynii IBT 23096</name>
    <dbReference type="NCBI Taxonomy" id="1392250"/>
    <lineage>
        <taxon>Eukaryota</taxon>
        <taxon>Fungi</taxon>
        <taxon>Dikarya</taxon>
        <taxon>Ascomycota</taxon>
        <taxon>Pezizomycotina</taxon>
        <taxon>Eurotiomycetes</taxon>
        <taxon>Eurotiomycetidae</taxon>
        <taxon>Eurotiales</taxon>
        <taxon>Aspergillaceae</taxon>
        <taxon>Aspergillus</taxon>
        <taxon>Aspergillus subgen. Circumdati</taxon>
    </lineage>
</organism>
<dbReference type="AlphaFoldDB" id="A0A2I2GSA4"/>
<dbReference type="FunFam" id="3.20.20.80:FF:000135">
    <property type="entry name" value="Beta-galactosidase, putative, bgl35A"/>
    <property type="match status" value="1"/>
</dbReference>
<dbReference type="Pfam" id="PF02449">
    <property type="entry name" value="Glyco_hydro_42"/>
    <property type="match status" value="1"/>
</dbReference>
<dbReference type="Gene3D" id="3.20.20.80">
    <property type="entry name" value="Glycosidases"/>
    <property type="match status" value="1"/>
</dbReference>
<dbReference type="VEuPathDB" id="FungiDB:P170DRAFT_400145"/>
<comment type="caution">
    <text evidence="5">The sequence shown here is derived from an EMBL/GenBank/DDBJ whole genome shotgun (WGS) entry which is preliminary data.</text>
</comment>
<dbReference type="SUPFAM" id="SSF51445">
    <property type="entry name" value="(Trans)glycosidases"/>
    <property type="match status" value="1"/>
</dbReference>
<dbReference type="STRING" id="1392250.A0A2I2GSA4"/>
<keyword evidence="2" id="KW-0326">Glycosidase</keyword>
<evidence type="ECO:0000313" key="6">
    <source>
        <dbReference type="Proteomes" id="UP000234275"/>
    </source>
</evidence>
<evidence type="ECO:0000256" key="1">
    <source>
        <dbReference type="ARBA" id="ARBA00022801"/>
    </source>
</evidence>
<evidence type="ECO:0000259" key="3">
    <source>
        <dbReference type="Pfam" id="PF02449"/>
    </source>
</evidence>
<protein>
    <submittedName>
        <fullName evidence="5">Glycoside hydrolase</fullName>
    </submittedName>
</protein>
<dbReference type="GeneID" id="36554012"/>
<dbReference type="InterPro" id="IPR017853">
    <property type="entry name" value="GH"/>
</dbReference>
<sequence length="563" mass="62490">MSENKPLAVNTIPHLQRTEAASQLIVNGKPFFILPGEVQNSSFSSPEYMRDKWPDLVASNINTVLGCVTWEAIEPEEDKFEFSKLNEIVLDARMHGLRLILLWFGSFKNGMSTYCPAWVKRDSARFPRTLLRGEDGDFRVGDVPSVFNVEAAKADAKAFGMLMSHIREIDEGHWTVLMVQVENEPGLLGDSRDISPAADAAFSQTVPPELLKFLDDDWELLHADLKRNLGITRSGIQAACWKDIFLKSCHADELFMAYHYAKYLDEVAAAGKKAYPLPLFTNAWLPKVGAGGVEFVAGGGEPGIYPSGGATTNVLDIWQRFCPNLDFFSPDIYMTDYSDTCARYLHRNQPLLIPEQRKDEFGLRRTWLAYGSYGALGASPFGVDTSTPELSPLAKHFGLLKSVSHIILDAQHRLGSSVGVCFDHLNDDGSDPSPAVVKQFGDFELRIERCFVFGKPGPGAGMVVHRGGGKFLLIGYGFQVHARSLSPRLVFTGILKVEEKEVMDEATGRLRTLRLFNGDETRNGTRVMMPDEDPDYGNGFISTTIPARTMIAEMEVYSIESPN</sequence>
<feature type="domain" description="Glycoside hydrolase family 42 N-terminal" evidence="3">
    <location>
        <begin position="59"/>
        <end position="204"/>
    </location>
</feature>
<proteinExistence type="predicted"/>
<dbReference type="RefSeq" id="XP_024711060.1">
    <property type="nucleotide sequence ID" value="XM_024846313.1"/>
</dbReference>
<reference evidence="5 6" key="1">
    <citation type="submission" date="2016-12" db="EMBL/GenBank/DDBJ databases">
        <title>The genomes of Aspergillus section Nigri reveals drivers in fungal speciation.</title>
        <authorList>
            <consortium name="DOE Joint Genome Institute"/>
            <person name="Vesth T.C."/>
            <person name="Nybo J."/>
            <person name="Theobald S."/>
            <person name="Brandl J."/>
            <person name="Frisvad J.C."/>
            <person name="Nielsen K.F."/>
            <person name="Lyhne E.K."/>
            <person name="Kogle M.E."/>
            <person name="Kuo A."/>
            <person name="Riley R."/>
            <person name="Clum A."/>
            <person name="Nolan M."/>
            <person name="Lipzen A."/>
            <person name="Salamov A."/>
            <person name="Henrissat B."/>
            <person name="Wiebenga A."/>
            <person name="De Vries R.P."/>
            <person name="Grigoriev I.V."/>
            <person name="Mortensen U.H."/>
            <person name="Andersen M.R."/>
            <person name="Baker S.E."/>
        </authorList>
    </citation>
    <scope>NUCLEOTIDE SEQUENCE [LARGE SCALE GENOMIC DNA]</scope>
    <source>
        <strain evidence="5 6">IBT 23096</strain>
    </source>
</reference>
<dbReference type="GO" id="GO:0004565">
    <property type="term" value="F:beta-galactosidase activity"/>
    <property type="evidence" value="ECO:0007669"/>
    <property type="project" value="InterPro"/>
</dbReference>
<accession>A0A2I2GSA4</accession>